<dbReference type="InterPro" id="IPR004841">
    <property type="entry name" value="AA-permease/SLC12A_dom"/>
</dbReference>
<dbReference type="RefSeq" id="XP_066073323.1">
    <property type="nucleotide sequence ID" value="XM_066217226.1"/>
</dbReference>
<proteinExistence type="predicted"/>
<dbReference type="Pfam" id="PF00324">
    <property type="entry name" value="AA_permease"/>
    <property type="match status" value="1"/>
</dbReference>
<evidence type="ECO:0000256" key="6">
    <source>
        <dbReference type="ARBA" id="ARBA00023136"/>
    </source>
</evidence>
<keyword evidence="2" id="KW-0813">Transport</keyword>
<dbReference type="GeneID" id="91092109"/>
<dbReference type="PANTHER" id="PTHR43341:SF21">
    <property type="entry name" value="GENERAL AMINO ACID PERMEASE-RELATED"/>
    <property type="match status" value="1"/>
</dbReference>
<gene>
    <name evidence="9" type="ORF">L201_001437</name>
</gene>
<reference evidence="9 10" key="1">
    <citation type="submission" date="2024-01" db="EMBL/GenBank/DDBJ databases">
        <title>Comparative genomics of Cryptococcus and Kwoniella reveals pathogenesis evolution and contrasting modes of karyotype evolution via chromosome fusion or intercentromeric recombination.</title>
        <authorList>
            <person name="Coelho M.A."/>
            <person name="David-Palma M."/>
            <person name="Shea T."/>
            <person name="Bowers K."/>
            <person name="McGinley-Smith S."/>
            <person name="Mohammad A.W."/>
            <person name="Gnirke A."/>
            <person name="Yurkov A.M."/>
            <person name="Nowrousian M."/>
            <person name="Sun S."/>
            <person name="Cuomo C.A."/>
            <person name="Heitman J."/>
        </authorList>
    </citation>
    <scope>NUCLEOTIDE SEQUENCE [LARGE SCALE GENOMIC DNA]</scope>
    <source>
        <strain evidence="9 10">CBS 6074</strain>
    </source>
</reference>
<accession>A0AAX4JMC1</accession>
<dbReference type="PANTHER" id="PTHR43341">
    <property type="entry name" value="AMINO ACID PERMEASE"/>
    <property type="match status" value="1"/>
</dbReference>
<evidence type="ECO:0000256" key="5">
    <source>
        <dbReference type="ARBA" id="ARBA00022989"/>
    </source>
</evidence>
<keyword evidence="10" id="KW-1185">Reference proteome</keyword>
<dbReference type="GO" id="GO:0016020">
    <property type="term" value="C:membrane"/>
    <property type="evidence" value="ECO:0007669"/>
    <property type="project" value="UniProtKB-SubCell"/>
</dbReference>
<evidence type="ECO:0000313" key="9">
    <source>
        <dbReference type="EMBL" id="WWC86560.1"/>
    </source>
</evidence>
<dbReference type="PIRSF" id="PIRSF006060">
    <property type="entry name" value="AA_transporter"/>
    <property type="match status" value="1"/>
</dbReference>
<evidence type="ECO:0000256" key="1">
    <source>
        <dbReference type="ARBA" id="ARBA00004141"/>
    </source>
</evidence>
<name>A0AAX4JMC1_9TREE</name>
<keyword evidence="5 7" id="KW-1133">Transmembrane helix</keyword>
<feature type="transmembrane region" description="Helical" evidence="7">
    <location>
        <begin position="184"/>
        <end position="204"/>
    </location>
</feature>
<dbReference type="Gene3D" id="1.20.1740.10">
    <property type="entry name" value="Amino acid/polyamine transporter I"/>
    <property type="match status" value="1"/>
</dbReference>
<protein>
    <recommendedName>
        <fullName evidence="8">Amino acid permease/ SLC12A domain-containing protein</fullName>
    </recommendedName>
</protein>
<dbReference type="EMBL" id="CP144099">
    <property type="protein sequence ID" value="WWC86560.1"/>
    <property type="molecule type" value="Genomic_DNA"/>
</dbReference>
<feature type="domain" description="Amino acid permease/ SLC12A" evidence="8">
    <location>
        <begin position="49"/>
        <end position="511"/>
    </location>
</feature>
<feature type="transmembrane region" description="Helical" evidence="7">
    <location>
        <begin position="159"/>
        <end position="178"/>
    </location>
</feature>
<evidence type="ECO:0000256" key="3">
    <source>
        <dbReference type="ARBA" id="ARBA00022692"/>
    </source>
</evidence>
<dbReference type="InterPro" id="IPR050524">
    <property type="entry name" value="APC_YAT"/>
</dbReference>
<feature type="transmembrane region" description="Helical" evidence="7">
    <location>
        <begin position="378"/>
        <end position="397"/>
    </location>
</feature>
<feature type="transmembrane region" description="Helical" evidence="7">
    <location>
        <begin position="486"/>
        <end position="505"/>
    </location>
</feature>
<evidence type="ECO:0000313" key="10">
    <source>
        <dbReference type="Proteomes" id="UP001355207"/>
    </source>
</evidence>
<organism evidence="9 10">
    <name type="scientific">Kwoniella dendrophila CBS 6074</name>
    <dbReference type="NCBI Taxonomy" id="1295534"/>
    <lineage>
        <taxon>Eukaryota</taxon>
        <taxon>Fungi</taxon>
        <taxon>Dikarya</taxon>
        <taxon>Basidiomycota</taxon>
        <taxon>Agaricomycotina</taxon>
        <taxon>Tremellomycetes</taxon>
        <taxon>Tremellales</taxon>
        <taxon>Cryptococcaceae</taxon>
        <taxon>Kwoniella</taxon>
    </lineage>
</organism>
<dbReference type="InterPro" id="IPR004840">
    <property type="entry name" value="Amino_acid_permease_CS"/>
</dbReference>
<dbReference type="Proteomes" id="UP001355207">
    <property type="component" value="Chromosome 2"/>
</dbReference>
<evidence type="ECO:0000256" key="7">
    <source>
        <dbReference type="SAM" id="Phobius"/>
    </source>
</evidence>
<keyword evidence="4" id="KW-0029">Amino-acid transport</keyword>
<feature type="transmembrane region" description="Helical" evidence="7">
    <location>
        <begin position="280"/>
        <end position="301"/>
    </location>
</feature>
<keyword evidence="3 7" id="KW-0812">Transmembrane</keyword>
<evidence type="ECO:0000256" key="2">
    <source>
        <dbReference type="ARBA" id="ARBA00022448"/>
    </source>
</evidence>
<evidence type="ECO:0000259" key="8">
    <source>
        <dbReference type="Pfam" id="PF00324"/>
    </source>
</evidence>
<feature type="transmembrane region" description="Helical" evidence="7">
    <location>
        <begin position="50"/>
        <end position="71"/>
    </location>
</feature>
<dbReference type="AlphaFoldDB" id="A0AAX4JMC1"/>
<feature type="transmembrane region" description="Helical" evidence="7">
    <location>
        <begin position="409"/>
        <end position="431"/>
    </location>
</feature>
<sequence length="546" mass="59421">MSAAEKDIIQSAYDDKNIGAEVHEQPVDDLEKNVDAAPVINRRHLKGRHITFIGFGSGIGVGLFVGSGAALAKAGPLGLFLAFMFTGCILWSVVQSIGEIATLFPVAGSFPHFAARFIDPAAGFALGWNYFYAYSTAVASELTAASLIISYWSHLSPAVWITVCFVPMIILNFFPVKYFGEAEVITASIKVITFLGLILLGIIIDLGGAPNHDRIGFRYWKDPGAMNHFPGIDGSLGRFLAFFSAFINAAFSYNSTEAVILTAAECRDPTKQIPKAARRVLYRIMFFYMCGSLIIGMTVPYTNKKLLAGTGNAASSPFVIAIEASGIKVLPSIFNAAILTSAWSAGNTYIYVASRTLLGLSLNGQAPRFLQRYTKTGVPWLCVAIPSCFGLLAYLSVGKGGAAQAFTWLVHLNALSGLLSWGTLCVTFIMYHKAMKSQGVSRKQLSWHAPLQPYAAWFGAIACGIIVLFSGFAVFLKGRWNTSTFMANYISIPIYAVPFIGWKIYKKTRFVKSTEADLYTGRITEDEDVGVEDPPTSWYGKLLDKI</sequence>
<comment type="subcellular location">
    <subcellularLocation>
        <location evidence="1">Membrane</location>
        <topology evidence="1">Multi-pass membrane protein</topology>
    </subcellularLocation>
</comment>
<dbReference type="PROSITE" id="PS00218">
    <property type="entry name" value="AMINO_ACID_PERMEASE_1"/>
    <property type="match status" value="1"/>
</dbReference>
<dbReference type="GO" id="GO:0015171">
    <property type="term" value="F:amino acid transmembrane transporter activity"/>
    <property type="evidence" value="ECO:0007669"/>
    <property type="project" value="TreeGrafter"/>
</dbReference>
<keyword evidence="6 7" id="KW-0472">Membrane</keyword>
<feature type="transmembrane region" description="Helical" evidence="7">
    <location>
        <begin position="130"/>
        <end position="152"/>
    </location>
</feature>
<feature type="transmembrane region" description="Helical" evidence="7">
    <location>
        <begin position="77"/>
        <end position="94"/>
    </location>
</feature>
<dbReference type="FunFam" id="1.20.1740.10:FF:000006">
    <property type="entry name" value="General amino acid permease"/>
    <property type="match status" value="1"/>
</dbReference>
<feature type="transmembrane region" description="Helical" evidence="7">
    <location>
        <begin position="451"/>
        <end position="474"/>
    </location>
</feature>
<evidence type="ECO:0000256" key="4">
    <source>
        <dbReference type="ARBA" id="ARBA00022970"/>
    </source>
</evidence>